<reference evidence="2 3" key="1">
    <citation type="submission" date="2020-04" db="EMBL/GenBank/DDBJ databases">
        <title>Perkinsus olseni comparative genomics.</title>
        <authorList>
            <person name="Bogema D.R."/>
        </authorList>
    </citation>
    <scope>NUCLEOTIDE SEQUENCE [LARGE SCALE GENOMIC DNA]</scope>
    <source>
        <strain evidence="2 3">ATCC PRA-207</strain>
    </source>
</reference>
<evidence type="ECO:0000256" key="1">
    <source>
        <dbReference type="SAM" id="MobiDB-lite"/>
    </source>
</evidence>
<comment type="caution">
    <text evidence="2">The sequence shown here is derived from an EMBL/GenBank/DDBJ whole genome shotgun (WGS) entry which is preliminary data.</text>
</comment>
<protein>
    <submittedName>
        <fullName evidence="2">Uncharacterized protein</fullName>
    </submittedName>
</protein>
<evidence type="ECO:0000313" key="2">
    <source>
        <dbReference type="EMBL" id="KAF4685726.1"/>
    </source>
</evidence>
<dbReference type="EMBL" id="JABANO010040313">
    <property type="protein sequence ID" value="KAF4685726.1"/>
    <property type="molecule type" value="Genomic_DNA"/>
</dbReference>
<feature type="non-terminal residue" evidence="2">
    <location>
        <position position="203"/>
    </location>
</feature>
<feature type="compositionally biased region" description="Low complexity" evidence="1">
    <location>
        <begin position="176"/>
        <end position="188"/>
    </location>
</feature>
<organism evidence="2 3">
    <name type="scientific">Perkinsus olseni</name>
    <name type="common">Perkinsus atlanticus</name>
    <dbReference type="NCBI Taxonomy" id="32597"/>
    <lineage>
        <taxon>Eukaryota</taxon>
        <taxon>Sar</taxon>
        <taxon>Alveolata</taxon>
        <taxon>Perkinsozoa</taxon>
        <taxon>Perkinsea</taxon>
        <taxon>Perkinsida</taxon>
        <taxon>Perkinsidae</taxon>
        <taxon>Perkinsus</taxon>
    </lineage>
</organism>
<proteinExistence type="predicted"/>
<dbReference type="Proteomes" id="UP000553632">
    <property type="component" value="Unassembled WGS sequence"/>
</dbReference>
<gene>
    <name evidence="2" type="ORF">FOZ63_003620</name>
</gene>
<dbReference type="AlphaFoldDB" id="A0A7J6NPW9"/>
<feature type="compositionally biased region" description="Acidic residues" evidence="1">
    <location>
        <begin position="191"/>
        <end position="203"/>
    </location>
</feature>
<feature type="region of interest" description="Disordered" evidence="1">
    <location>
        <begin position="119"/>
        <end position="203"/>
    </location>
</feature>
<evidence type="ECO:0000313" key="3">
    <source>
        <dbReference type="Proteomes" id="UP000553632"/>
    </source>
</evidence>
<sequence length="203" mass="21873">MVDGDRDRLFVKVDKVTKKAVVSQAKERGLKYTSDSPSAALKVSKKGDLTWLGANGSFEKAKWRSPQPWRRLTRRGAASGDYFAAADDSITGFFTADGVVAIGERIIVLKRTDTLVADQEDTGEIEPEASVSTEQPPPRYQDALSMQLMSAPPTNARKTRPVVVDSDEAPPSYDEAVASGGASSADSSPTGDDDDDDDDDDDR</sequence>
<name>A0A7J6NPW9_PEROL</name>
<accession>A0A7J6NPW9</accession>
<keyword evidence="3" id="KW-1185">Reference proteome</keyword>